<dbReference type="InterPro" id="IPR035994">
    <property type="entry name" value="Nucleoside_phosphorylase_sf"/>
</dbReference>
<proteinExistence type="predicted"/>
<dbReference type="GO" id="GO:0009116">
    <property type="term" value="P:nucleoside metabolic process"/>
    <property type="evidence" value="ECO:0007669"/>
    <property type="project" value="InterPro"/>
</dbReference>
<dbReference type="EMBL" id="MU003797">
    <property type="protein sequence ID" value="KAF2720625.1"/>
    <property type="molecule type" value="Genomic_DNA"/>
</dbReference>
<keyword evidence="2" id="KW-1185">Reference proteome</keyword>
<accession>A0A9P4Q6W3</accession>
<sequence>MSHQTKLTYDDYTVAWICPLEVEHVAATEMLDEQHEPLPQPQDDDNIYELGCIAGHNVVITGLPIARNSSMPTIVAHMTNTFRKLRFALLVGIGAGVPTSTDEGFIRLGHVVVSEPRVQHSGAIQYDCGKAEAGSFERIGFLAPPPNVLIRAAKQISNVHPLIAHVGRIDTSIRTLRQYRNPGSDNDHLYQSDCAHADKSLSCRKCGCDAAKRVVRDADLSDGEDARYADNDIVVHRGTIAVGGKVIRDGLQRDQLAEKHNILCFETEAAGVLNDLPCLVIRGISDYADSHRSDRWCGYAAAVAAAYARELLFHVPPGKLKYSRVPERGS</sequence>
<name>A0A9P4Q6W3_9PEZI</name>
<dbReference type="SUPFAM" id="SSF53167">
    <property type="entry name" value="Purine and uridine phosphorylases"/>
    <property type="match status" value="1"/>
</dbReference>
<dbReference type="InterPro" id="IPR053137">
    <property type="entry name" value="NLR-like"/>
</dbReference>
<protein>
    <submittedName>
        <fullName evidence="1">Ankyrin repeat protein</fullName>
    </submittedName>
</protein>
<evidence type="ECO:0000313" key="1">
    <source>
        <dbReference type="EMBL" id="KAF2720625.1"/>
    </source>
</evidence>
<dbReference type="OrthoDB" id="1577640at2759"/>
<dbReference type="GO" id="GO:0003824">
    <property type="term" value="F:catalytic activity"/>
    <property type="evidence" value="ECO:0007669"/>
    <property type="project" value="InterPro"/>
</dbReference>
<dbReference type="AlphaFoldDB" id="A0A9P4Q6W3"/>
<dbReference type="PANTHER" id="PTHR46082:SF11">
    <property type="entry name" value="AAA+ ATPASE DOMAIN-CONTAINING PROTEIN-RELATED"/>
    <property type="match status" value="1"/>
</dbReference>
<dbReference type="Proteomes" id="UP000799441">
    <property type="component" value="Unassembled WGS sequence"/>
</dbReference>
<gene>
    <name evidence="1" type="ORF">K431DRAFT_329601</name>
</gene>
<organism evidence="1 2">
    <name type="scientific">Polychaeton citri CBS 116435</name>
    <dbReference type="NCBI Taxonomy" id="1314669"/>
    <lineage>
        <taxon>Eukaryota</taxon>
        <taxon>Fungi</taxon>
        <taxon>Dikarya</taxon>
        <taxon>Ascomycota</taxon>
        <taxon>Pezizomycotina</taxon>
        <taxon>Dothideomycetes</taxon>
        <taxon>Dothideomycetidae</taxon>
        <taxon>Capnodiales</taxon>
        <taxon>Capnodiaceae</taxon>
        <taxon>Polychaeton</taxon>
    </lineage>
</organism>
<evidence type="ECO:0000313" key="2">
    <source>
        <dbReference type="Proteomes" id="UP000799441"/>
    </source>
</evidence>
<dbReference type="Gene3D" id="3.40.50.1580">
    <property type="entry name" value="Nucleoside phosphorylase domain"/>
    <property type="match status" value="1"/>
</dbReference>
<reference evidence="1" key="1">
    <citation type="journal article" date="2020" name="Stud. Mycol.">
        <title>101 Dothideomycetes genomes: a test case for predicting lifestyles and emergence of pathogens.</title>
        <authorList>
            <person name="Haridas S."/>
            <person name="Albert R."/>
            <person name="Binder M."/>
            <person name="Bloem J."/>
            <person name="Labutti K."/>
            <person name="Salamov A."/>
            <person name="Andreopoulos B."/>
            <person name="Baker S."/>
            <person name="Barry K."/>
            <person name="Bills G."/>
            <person name="Bluhm B."/>
            <person name="Cannon C."/>
            <person name="Castanera R."/>
            <person name="Culley D."/>
            <person name="Daum C."/>
            <person name="Ezra D."/>
            <person name="Gonzalez J."/>
            <person name="Henrissat B."/>
            <person name="Kuo A."/>
            <person name="Liang C."/>
            <person name="Lipzen A."/>
            <person name="Lutzoni F."/>
            <person name="Magnuson J."/>
            <person name="Mondo S."/>
            <person name="Nolan M."/>
            <person name="Ohm R."/>
            <person name="Pangilinan J."/>
            <person name="Park H.-J."/>
            <person name="Ramirez L."/>
            <person name="Alfaro M."/>
            <person name="Sun H."/>
            <person name="Tritt A."/>
            <person name="Yoshinaga Y."/>
            <person name="Zwiers L.-H."/>
            <person name="Turgeon B."/>
            <person name="Goodwin S."/>
            <person name="Spatafora J."/>
            <person name="Crous P."/>
            <person name="Grigoriev I."/>
        </authorList>
    </citation>
    <scope>NUCLEOTIDE SEQUENCE</scope>
    <source>
        <strain evidence="1">CBS 116435</strain>
    </source>
</reference>
<dbReference type="PANTHER" id="PTHR46082">
    <property type="entry name" value="ATP/GTP-BINDING PROTEIN-RELATED"/>
    <property type="match status" value="1"/>
</dbReference>
<comment type="caution">
    <text evidence="1">The sequence shown here is derived from an EMBL/GenBank/DDBJ whole genome shotgun (WGS) entry which is preliminary data.</text>
</comment>